<keyword evidence="3" id="KW-1003">Cell membrane</keyword>
<dbReference type="InterPro" id="IPR020846">
    <property type="entry name" value="MFS_dom"/>
</dbReference>
<keyword evidence="2" id="KW-0813">Transport</keyword>
<dbReference type="GO" id="GO:0005886">
    <property type="term" value="C:plasma membrane"/>
    <property type="evidence" value="ECO:0007669"/>
    <property type="project" value="UniProtKB-SubCell"/>
</dbReference>
<organism evidence="10 11">
    <name type="scientific">Aquicella siphonis</name>
    <dbReference type="NCBI Taxonomy" id="254247"/>
    <lineage>
        <taxon>Bacteria</taxon>
        <taxon>Pseudomonadati</taxon>
        <taxon>Pseudomonadota</taxon>
        <taxon>Gammaproteobacteria</taxon>
        <taxon>Legionellales</taxon>
        <taxon>Coxiellaceae</taxon>
        <taxon>Aquicella</taxon>
    </lineage>
</organism>
<dbReference type="InterPro" id="IPR005279">
    <property type="entry name" value="Dipep/tripep_permease"/>
</dbReference>
<dbReference type="InterPro" id="IPR018456">
    <property type="entry name" value="PTR2_symporter_CS"/>
</dbReference>
<keyword evidence="7 8" id="KW-0472">Membrane</keyword>
<keyword evidence="11" id="KW-1185">Reference proteome</keyword>
<dbReference type="Proteomes" id="UP000324194">
    <property type="component" value="Chromosome 1"/>
</dbReference>
<dbReference type="GO" id="GO:0006857">
    <property type="term" value="P:oligopeptide transport"/>
    <property type="evidence" value="ECO:0007669"/>
    <property type="project" value="InterPro"/>
</dbReference>
<dbReference type="PROSITE" id="PS01022">
    <property type="entry name" value="PTR2_1"/>
    <property type="match status" value="1"/>
</dbReference>
<dbReference type="InterPro" id="IPR036259">
    <property type="entry name" value="MFS_trans_sf"/>
</dbReference>
<keyword evidence="4 8" id="KW-0812">Transmembrane</keyword>
<evidence type="ECO:0000313" key="10">
    <source>
        <dbReference type="EMBL" id="VVC76833.1"/>
    </source>
</evidence>
<feature type="transmembrane region" description="Helical" evidence="8">
    <location>
        <begin position="451"/>
        <end position="469"/>
    </location>
</feature>
<evidence type="ECO:0000256" key="3">
    <source>
        <dbReference type="ARBA" id="ARBA00022475"/>
    </source>
</evidence>
<keyword evidence="5" id="KW-0571">Peptide transport</keyword>
<proteinExistence type="predicted"/>
<dbReference type="CDD" id="cd17346">
    <property type="entry name" value="MFS_DtpA_like"/>
    <property type="match status" value="1"/>
</dbReference>
<dbReference type="EMBL" id="LR699119">
    <property type="protein sequence ID" value="VVC76833.1"/>
    <property type="molecule type" value="Genomic_DNA"/>
</dbReference>
<dbReference type="AlphaFoldDB" id="A0A5E4PKG8"/>
<feature type="transmembrane region" description="Helical" evidence="8">
    <location>
        <begin position="138"/>
        <end position="160"/>
    </location>
</feature>
<feature type="transmembrane region" description="Helical" evidence="8">
    <location>
        <begin position="261"/>
        <end position="280"/>
    </location>
</feature>
<gene>
    <name evidence="10" type="primary">dtpA_3</name>
    <name evidence="10" type="ORF">AQUSIP_21600</name>
</gene>
<feature type="transmembrane region" description="Helical" evidence="8">
    <location>
        <begin position="166"/>
        <end position="188"/>
    </location>
</feature>
<dbReference type="PANTHER" id="PTHR23517:SF15">
    <property type="entry name" value="PROTON-DEPENDENT OLIGOPEPTIDE FAMILY TRANSPORT PROTEIN"/>
    <property type="match status" value="1"/>
</dbReference>
<dbReference type="RefSeq" id="WP_148340122.1">
    <property type="nucleotide sequence ID" value="NZ_LR699119.1"/>
</dbReference>
<dbReference type="PROSITE" id="PS50850">
    <property type="entry name" value="MFS"/>
    <property type="match status" value="1"/>
</dbReference>
<reference evidence="10 11" key="1">
    <citation type="submission" date="2019-08" db="EMBL/GenBank/DDBJ databases">
        <authorList>
            <person name="Guy L."/>
        </authorList>
    </citation>
    <scope>NUCLEOTIDE SEQUENCE [LARGE SCALE GENOMIC DNA]</scope>
    <source>
        <strain evidence="10 11">SGT-108</strain>
    </source>
</reference>
<name>A0A5E4PKG8_9COXI</name>
<sequence>MDAAQSRHPKVLPFLFLTEMWERFGFYVAQGLLVLYMTRFYGFSDDLSYTISGIFAGLVYISPFIGGFLADRMLGYQTAILWGGLFLVFGYALLALSSHAALFYPALATIIIGNGLLKPNISSLLGTQYATDDPRRDSGFTIFYIGINIGAALSGLSGYVKNAFGWQITFALASLGMVIGLITFLNGIRFIKNTQTLKPVSFRLKLQLLFYCLLAIAGVSLLFKINVLANWLLPATGIILLVFLIVLTLQQNAEYRKRMIVLNTLIISSIVFWMLFLQLFNSANLYIDRLVDKNLFGLQLTTTVFYASESVFIILLGPFFAWSWQTLAHNNKNPSPITKFVLGIFCAGLGFLVMGISTHFSDAAGLINPLWIFFAYLLITIGELLLSPIGLSAVTLLAPPNLIGMMMGIWFVATGFGGIFAGWIAKLSSIPDAAASTAQKLAIYQAAFYDYAYLAFFIAIALFFVQIGMKKIMRT</sequence>
<dbReference type="OrthoDB" id="5351355at2"/>
<feature type="transmembrane region" description="Helical" evidence="8">
    <location>
        <begin position="24"/>
        <end position="43"/>
    </location>
</feature>
<feature type="transmembrane region" description="Helical" evidence="8">
    <location>
        <begin position="336"/>
        <end position="358"/>
    </location>
</feature>
<evidence type="ECO:0000256" key="6">
    <source>
        <dbReference type="ARBA" id="ARBA00022989"/>
    </source>
</evidence>
<dbReference type="SUPFAM" id="SSF103473">
    <property type="entry name" value="MFS general substrate transporter"/>
    <property type="match status" value="1"/>
</dbReference>
<feature type="transmembrane region" description="Helical" evidence="8">
    <location>
        <begin position="403"/>
        <end position="425"/>
    </location>
</feature>
<evidence type="ECO:0000256" key="2">
    <source>
        <dbReference type="ARBA" id="ARBA00022448"/>
    </source>
</evidence>
<dbReference type="Gene3D" id="1.20.1250.20">
    <property type="entry name" value="MFS general substrate transporter like domains"/>
    <property type="match status" value="1"/>
</dbReference>
<feature type="transmembrane region" description="Helical" evidence="8">
    <location>
        <begin position="300"/>
        <end position="324"/>
    </location>
</feature>
<feature type="transmembrane region" description="Helical" evidence="8">
    <location>
        <begin position="49"/>
        <end position="69"/>
    </location>
</feature>
<dbReference type="PANTHER" id="PTHR23517">
    <property type="entry name" value="RESISTANCE PROTEIN MDTM, PUTATIVE-RELATED-RELATED"/>
    <property type="match status" value="1"/>
</dbReference>
<feature type="transmembrane region" description="Helical" evidence="8">
    <location>
        <begin position="100"/>
        <end position="117"/>
    </location>
</feature>
<accession>A0A5E4PKG8</accession>
<evidence type="ECO:0000256" key="5">
    <source>
        <dbReference type="ARBA" id="ARBA00022856"/>
    </source>
</evidence>
<evidence type="ECO:0000259" key="9">
    <source>
        <dbReference type="PROSITE" id="PS50850"/>
    </source>
</evidence>
<comment type="subcellular location">
    <subcellularLocation>
        <location evidence="1">Cell membrane</location>
        <topology evidence="1">Multi-pass membrane protein</topology>
    </subcellularLocation>
</comment>
<feature type="transmembrane region" description="Helical" evidence="8">
    <location>
        <begin position="370"/>
        <end position="391"/>
    </location>
</feature>
<dbReference type="Pfam" id="PF00854">
    <property type="entry name" value="PTR2"/>
    <property type="match status" value="1"/>
</dbReference>
<evidence type="ECO:0000256" key="8">
    <source>
        <dbReference type="SAM" id="Phobius"/>
    </source>
</evidence>
<dbReference type="GO" id="GO:1904680">
    <property type="term" value="F:peptide transmembrane transporter activity"/>
    <property type="evidence" value="ECO:0007669"/>
    <property type="project" value="InterPro"/>
</dbReference>
<feature type="transmembrane region" description="Helical" evidence="8">
    <location>
        <begin position="231"/>
        <end position="249"/>
    </location>
</feature>
<evidence type="ECO:0000256" key="7">
    <source>
        <dbReference type="ARBA" id="ARBA00023136"/>
    </source>
</evidence>
<keyword evidence="6 8" id="KW-1133">Transmembrane helix</keyword>
<evidence type="ECO:0000313" key="11">
    <source>
        <dbReference type="Proteomes" id="UP000324194"/>
    </source>
</evidence>
<dbReference type="KEGG" id="asip:AQUSIP_21600"/>
<dbReference type="InterPro" id="IPR000109">
    <property type="entry name" value="POT_fam"/>
</dbReference>
<evidence type="ECO:0000256" key="1">
    <source>
        <dbReference type="ARBA" id="ARBA00004651"/>
    </source>
</evidence>
<feature type="transmembrane region" description="Helical" evidence="8">
    <location>
        <begin position="208"/>
        <end position="225"/>
    </location>
</feature>
<feature type="transmembrane region" description="Helical" evidence="8">
    <location>
        <begin position="76"/>
        <end position="94"/>
    </location>
</feature>
<dbReference type="NCBIfam" id="TIGR00924">
    <property type="entry name" value="yjdL_sub1_fam"/>
    <property type="match status" value="1"/>
</dbReference>
<dbReference type="InterPro" id="IPR050171">
    <property type="entry name" value="MFS_Transporters"/>
</dbReference>
<keyword evidence="5" id="KW-0653">Protein transport</keyword>
<feature type="domain" description="Major facilitator superfamily (MFS) profile" evidence="9">
    <location>
        <begin position="11"/>
        <end position="470"/>
    </location>
</feature>
<protein>
    <submittedName>
        <fullName evidence="10">Dipeptide and tripeptide permease A</fullName>
    </submittedName>
</protein>
<evidence type="ECO:0000256" key="4">
    <source>
        <dbReference type="ARBA" id="ARBA00022692"/>
    </source>
</evidence>